<feature type="non-terminal residue" evidence="2">
    <location>
        <position position="142"/>
    </location>
</feature>
<keyword evidence="1" id="KW-1133">Transmembrane helix</keyword>
<accession>A0ABQ7FU31</accession>
<organism evidence="2 3">
    <name type="scientific">Dunaliella salina</name>
    <name type="common">Green alga</name>
    <name type="synonym">Protococcus salinus</name>
    <dbReference type="NCBI Taxonomy" id="3046"/>
    <lineage>
        <taxon>Eukaryota</taxon>
        <taxon>Viridiplantae</taxon>
        <taxon>Chlorophyta</taxon>
        <taxon>core chlorophytes</taxon>
        <taxon>Chlorophyceae</taxon>
        <taxon>CS clade</taxon>
        <taxon>Chlamydomonadales</taxon>
        <taxon>Dunaliellaceae</taxon>
        <taxon>Dunaliella</taxon>
    </lineage>
</organism>
<name>A0ABQ7FU31_DUNSA</name>
<feature type="transmembrane region" description="Helical" evidence="1">
    <location>
        <begin position="91"/>
        <end position="110"/>
    </location>
</feature>
<keyword evidence="3" id="KW-1185">Reference proteome</keyword>
<keyword evidence="1" id="KW-0472">Membrane</keyword>
<gene>
    <name evidence="2" type="ORF">DUNSADRAFT_5834</name>
</gene>
<dbReference type="EMBL" id="MU071648">
    <property type="protein sequence ID" value="KAF5825935.1"/>
    <property type="molecule type" value="Genomic_DNA"/>
</dbReference>
<protein>
    <submittedName>
        <fullName evidence="2">Uncharacterized protein</fullName>
    </submittedName>
</protein>
<proteinExistence type="predicted"/>
<evidence type="ECO:0000256" key="1">
    <source>
        <dbReference type="SAM" id="Phobius"/>
    </source>
</evidence>
<keyword evidence="1" id="KW-0812">Transmembrane</keyword>
<dbReference type="Proteomes" id="UP000815325">
    <property type="component" value="Unassembled WGS sequence"/>
</dbReference>
<comment type="caution">
    <text evidence="2">The sequence shown here is derived from an EMBL/GenBank/DDBJ whole genome shotgun (WGS) entry which is preliminary data.</text>
</comment>
<sequence length="142" mass="16293">MLYLQARHAIIQFSALQITLTYILAFEGHYPGDSLIRVCTYWLDIFTNLGVTVPNLAMADWSTGEWAVYVLLHVTSSAPLFVNWMNYSIPLAVFKVMVIQSLGLFVYITMERSKFAMFFAQLRQQQLRLEKKLAHLDVGPSQ</sequence>
<evidence type="ECO:0000313" key="3">
    <source>
        <dbReference type="Proteomes" id="UP000815325"/>
    </source>
</evidence>
<evidence type="ECO:0000313" key="2">
    <source>
        <dbReference type="EMBL" id="KAF5825935.1"/>
    </source>
</evidence>
<reference evidence="2" key="1">
    <citation type="submission" date="2017-08" db="EMBL/GenBank/DDBJ databases">
        <authorList>
            <person name="Polle J.E."/>
            <person name="Barry K."/>
            <person name="Cushman J."/>
            <person name="Schmutz J."/>
            <person name="Tran D."/>
            <person name="Hathwaick L.T."/>
            <person name="Yim W.C."/>
            <person name="Jenkins J."/>
            <person name="Mckie-Krisberg Z.M."/>
            <person name="Prochnik S."/>
            <person name="Lindquist E."/>
            <person name="Dockter R.B."/>
            <person name="Adam C."/>
            <person name="Molina H."/>
            <person name="Bunkerborg J."/>
            <person name="Jin E."/>
            <person name="Buchheim M."/>
            <person name="Magnuson J."/>
        </authorList>
    </citation>
    <scope>NUCLEOTIDE SEQUENCE</scope>
    <source>
        <strain evidence="2">CCAP 19/18</strain>
    </source>
</reference>